<comment type="caution">
    <text evidence="1">The sequence shown here is derived from an EMBL/GenBank/DDBJ whole genome shotgun (WGS) entry which is preliminary data.</text>
</comment>
<evidence type="ECO:0000313" key="2">
    <source>
        <dbReference type="Proteomes" id="UP000762676"/>
    </source>
</evidence>
<keyword evidence="2" id="KW-1185">Reference proteome</keyword>
<sequence>MDNIMGENQRQFTKWRYLHTSQNKTEKFATDIVFVFKTLDTLRVDEGNVEHNNAQRQFGFYSRRLADGPREPKKMALLDILIYGLLPAERAHNA</sequence>
<reference evidence="1 2" key="1">
    <citation type="journal article" date="2021" name="Elife">
        <title>Chloroplast acquisition without the gene transfer in kleptoplastic sea slugs, Plakobranchus ocellatus.</title>
        <authorList>
            <person name="Maeda T."/>
            <person name="Takahashi S."/>
            <person name="Yoshida T."/>
            <person name="Shimamura S."/>
            <person name="Takaki Y."/>
            <person name="Nagai Y."/>
            <person name="Toyoda A."/>
            <person name="Suzuki Y."/>
            <person name="Arimoto A."/>
            <person name="Ishii H."/>
            <person name="Satoh N."/>
            <person name="Nishiyama T."/>
            <person name="Hasebe M."/>
            <person name="Maruyama T."/>
            <person name="Minagawa J."/>
            <person name="Obokata J."/>
            <person name="Shigenobu S."/>
        </authorList>
    </citation>
    <scope>NUCLEOTIDE SEQUENCE [LARGE SCALE GENOMIC DNA]</scope>
</reference>
<protein>
    <submittedName>
        <fullName evidence="1">Uncharacterized protein</fullName>
    </submittedName>
</protein>
<organism evidence="1 2">
    <name type="scientific">Elysia marginata</name>
    <dbReference type="NCBI Taxonomy" id="1093978"/>
    <lineage>
        <taxon>Eukaryota</taxon>
        <taxon>Metazoa</taxon>
        <taxon>Spiralia</taxon>
        <taxon>Lophotrochozoa</taxon>
        <taxon>Mollusca</taxon>
        <taxon>Gastropoda</taxon>
        <taxon>Heterobranchia</taxon>
        <taxon>Euthyneura</taxon>
        <taxon>Panpulmonata</taxon>
        <taxon>Sacoglossa</taxon>
        <taxon>Placobranchoidea</taxon>
        <taxon>Plakobranchidae</taxon>
        <taxon>Elysia</taxon>
    </lineage>
</organism>
<dbReference type="EMBL" id="BMAT01001387">
    <property type="protein sequence ID" value="GFR84466.1"/>
    <property type="molecule type" value="Genomic_DNA"/>
</dbReference>
<evidence type="ECO:0000313" key="1">
    <source>
        <dbReference type="EMBL" id="GFR84466.1"/>
    </source>
</evidence>
<dbReference type="AlphaFoldDB" id="A0AAV4GHA3"/>
<name>A0AAV4GHA3_9GAST</name>
<dbReference type="Proteomes" id="UP000762676">
    <property type="component" value="Unassembled WGS sequence"/>
</dbReference>
<gene>
    <name evidence="1" type="ORF">ElyMa_000672100</name>
</gene>
<accession>A0AAV4GHA3</accession>
<proteinExistence type="predicted"/>